<keyword evidence="3" id="KW-1185">Reference proteome</keyword>
<evidence type="ECO:0000313" key="2">
    <source>
        <dbReference type="EMBL" id="CAH0377431.1"/>
    </source>
</evidence>
<dbReference type="OrthoDB" id="198852at2759"/>
<dbReference type="NCBIfam" id="TIGR02167">
    <property type="entry name" value="Liste_lipo_26"/>
    <property type="match status" value="2"/>
</dbReference>
<name>A0A8J2T0Z0_9STRA</name>
<accession>A0A8J2T0Z0</accession>
<evidence type="ECO:0000313" key="3">
    <source>
        <dbReference type="Proteomes" id="UP000789595"/>
    </source>
</evidence>
<dbReference type="AlphaFoldDB" id="A0A8J2T0Z0"/>
<dbReference type="InterPro" id="IPR011889">
    <property type="entry name" value="Liste_lipo_26"/>
</dbReference>
<comment type="caution">
    <text evidence="2">The sequence shown here is derived from an EMBL/GenBank/DDBJ whole genome shotgun (WGS) entry which is preliminary data.</text>
</comment>
<proteinExistence type="predicted"/>
<feature type="compositionally biased region" description="Low complexity" evidence="1">
    <location>
        <begin position="1"/>
        <end position="30"/>
    </location>
</feature>
<sequence>MMGFIEPEQAEQAPAAISMEQEPAVAAEGEAAPREEEVMPEGTAEAETGGVVLGEGPALTNKTLRKRVARWCGGDREGLPHISTWNTSRVSDMSKLFENQRAFNDDIGTWDTSGVTSMKWMFMGASSFNQPIGNWRVDKVTNMSSMFHGAKSFNQPLNDWRVDNVTTMHCMFLCARSFNQPLNDWRVDNVTSMGSMFYSASAFNQPLGDWQLRPDCDTCNMFGHPDYNICTTFQNSRPVKKTRNMFGGTTFQNSRPVKKTSRETCCAIS</sequence>
<dbReference type="Pfam" id="PF03382">
    <property type="entry name" value="DUF285"/>
    <property type="match status" value="1"/>
</dbReference>
<evidence type="ECO:0000256" key="1">
    <source>
        <dbReference type="SAM" id="MobiDB-lite"/>
    </source>
</evidence>
<organism evidence="2 3">
    <name type="scientific">Pelagomonas calceolata</name>
    <dbReference type="NCBI Taxonomy" id="35677"/>
    <lineage>
        <taxon>Eukaryota</taxon>
        <taxon>Sar</taxon>
        <taxon>Stramenopiles</taxon>
        <taxon>Ochrophyta</taxon>
        <taxon>Pelagophyceae</taxon>
        <taxon>Pelagomonadales</taxon>
        <taxon>Pelagomonadaceae</taxon>
        <taxon>Pelagomonas</taxon>
    </lineage>
</organism>
<dbReference type="EMBL" id="CAKKNE010000005">
    <property type="protein sequence ID" value="CAH0377431.1"/>
    <property type="molecule type" value="Genomic_DNA"/>
</dbReference>
<dbReference type="Proteomes" id="UP000789595">
    <property type="component" value="Unassembled WGS sequence"/>
</dbReference>
<evidence type="ECO:0008006" key="4">
    <source>
        <dbReference type="Google" id="ProtNLM"/>
    </source>
</evidence>
<reference evidence="2" key="1">
    <citation type="submission" date="2021-11" db="EMBL/GenBank/DDBJ databases">
        <authorList>
            <consortium name="Genoscope - CEA"/>
            <person name="William W."/>
        </authorList>
    </citation>
    <scope>NUCLEOTIDE SEQUENCE</scope>
</reference>
<dbReference type="InterPro" id="IPR005046">
    <property type="entry name" value="DUF285"/>
</dbReference>
<gene>
    <name evidence="2" type="ORF">PECAL_5P19830</name>
</gene>
<protein>
    <recommendedName>
        <fullName evidence="4">BspA family leucine-rich repeat surface protein</fullName>
    </recommendedName>
</protein>
<feature type="region of interest" description="Disordered" evidence="1">
    <location>
        <begin position="1"/>
        <end position="32"/>
    </location>
</feature>